<dbReference type="GO" id="GO:0019877">
    <property type="term" value="P:diaminopimelate biosynthetic process"/>
    <property type="evidence" value="ECO:0007669"/>
    <property type="project" value="UniProtKB-ARBA"/>
</dbReference>
<feature type="binding site" evidence="2">
    <location>
        <position position="99"/>
    </location>
    <ligand>
        <name>Mn(2+)</name>
        <dbReference type="ChEBI" id="CHEBI:29035"/>
        <label>2</label>
    </ligand>
</feature>
<evidence type="ECO:0000313" key="5">
    <source>
        <dbReference type="Proteomes" id="UP000555393"/>
    </source>
</evidence>
<feature type="binding site" evidence="2">
    <location>
        <position position="159"/>
    </location>
    <ligand>
        <name>Mn(2+)</name>
        <dbReference type="ChEBI" id="CHEBI:29035"/>
        <label>2</label>
    </ligand>
</feature>
<feature type="binding site" evidence="2">
    <location>
        <position position="135"/>
    </location>
    <ligand>
        <name>Mn(2+)</name>
        <dbReference type="ChEBI" id="CHEBI:29035"/>
        <label>2</label>
    </ligand>
</feature>
<organism evidence="4 5">
    <name type="scientific">Paenochrobactrum gallinarii</name>
    <dbReference type="NCBI Taxonomy" id="643673"/>
    <lineage>
        <taxon>Bacteria</taxon>
        <taxon>Pseudomonadati</taxon>
        <taxon>Pseudomonadota</taxon>
        <taxon>Alphaproteobacteria</taxon>
        <taxon>Hyphomicrobiales</taxon>
        <taxon>Brucellaceae</taxon>
        <taxon>Paenochrobactrum</taxon>
    </lineage>
</organism>
<comment type="cofactor">
    <cofactor evidence="2">
        <name>Mn(2+)</name>
        <dbReference type="ChEBI" id="CHEBI:29035"/>
    </cofactor>
    <text evidence="2">The Mn(2+) ion enhances activity.</text>
</comment>
<gene>
    <name evidence="4" type="ORF">FHS77_002905</name>
</gene>
<dbReference type="InterPro" id="IPR002933">
    <property type="entry name" value="Peptidase_M20"/>
</dbReference>
<dbReference type="AlphaFoldDB" id="A0A841LVX8"/>
<evidence type="ECO:0000259" key="3">
    <source>
        <dbReference type="Pfam" id="PF07687"/>
    </source>
</evidence>
<dbReference type="PANTHER" id="PTHR11014:SF63">
    <property type="entry name" value="METALLOPEPTIDASE, PUTATIVE (AFU_ORTHOLOGUE AFUA_6G09600)-RELATED"/>
    <property type="match status" value="1"/>
</dbReference>
<dbReference type="EMBL" id="JACIIU010000024">
    <property type="protein sequence ID" value="MBB6262333.1"/>
    <property type="molecule type" value="Genomic_DNA"/>
</dbReference>
<dbReference type="GO" id="GO:0047980">
    <property type="term" value="F:hippurate hydrolase activity"/>
    <property type="evidence" value="ECO:0007669"/>
    <property type="project" value="UniProtKB-EC"/>
</dbReference>
<keyword evidence="1 4" id="KW-0378">Hydrolase</keyword>
<evidence type="ECO:0000313" key="4">
    <source>
        <dbReference type="EMBL" id="MBB6262333.1"/>
    </source>
</evidence>
<dbReference type="InterPro" id="IPR017439">
    <property type="entry name" value="Amidohydrolase"/>
</dbReference>
<keyword evidence="2" id="KW-0464">Manganese</keyword>
<feature type="domain" description="Peptidase M20 dimerisation" evidence="3">
    <location>
        <begin position="182"/>
        <end position="278"/>
    </location>
</feature>
<dbReference type="InterPro" id="IPR036264">
    <property type="entry name" value="Bact_exopeptidase_dim_dom"/>
</dbReference>
<keyword evidence="2" id="KW-0479">Metal-binding</keyword>
<dbReference type="Pfam" id="PF07687">
    <property type="entry name" value="M20_dimer"/>
    <property type="match status" value="1"/>
</dbReference>
<dbReference type="Gene3D" id="3.30.70.360">
    <property type="match status" value="1"/>
</dbReference>
<dbReference type="Proteomes" id="UP000555393">
    <property type="component" value="Unassembled WGS sequence"/>
</dbReference>
<evidence type="ECO:0000256" key="2">
    <source>
        <dbReference type="PIRSR" id="PIRSR005962-1"/>
    </source>
</evidence>
<dbReference type="PANTHER" id="PTHR11014">
    <property type="entry name" value="PEPTIDASE M20 FAMILY MEMBER"/>
    <property type="match status" value="1"/>
</dbReference>
<dbReference type="InterPro" id="IPR011650">
    <property type="entry name" value="Peptidase_M20_dimer"/>
</dbReference>
<reference evidence="4 5" key="1">
    <citation type="submission" date="2020-08" db="EMBL/GenBank/DDBJ databases">
        <title>Genomic Encyclopedia of Type Strains, Phase IV (KMG-IV): sequencing the most valuable type-strain genomes for metagenomic binning, comparative biology and taxonomic classification.</title>
        <authorList>
            <person name="Goeker M."/>
        </authorList>
    </citation>
    <scope>NUCLEOTIDE SEQUENCE [LARGE SCALE GENOMIC DNA]</scope>
    <source>
        <strain evidence="4 5">DSM 22336</strain>
    </source>
</reference>
<dbReference type="NCBIfam" id="TIGR01891">
    <property type="entry name" value="amidohydrolases"/>
    <property type="match status" value="1"/>
</dbReference>
<feature type="binding site" evidence="2">
    <location>
        <position position="356"/>
    </location>
    <ligand>
        <name>Mn(2+)</name>
        <dbReference type="ChEBI" id="CHEBI:29035"/>
        <label>2</label>
    </ligand>
</feature>
<dbReference type="FunFam" id="3.30.70.360:FF:000001">
    <property type="entry name" value="N-acetyldiaminopimelate deacetylase"/>
    <property type="match status" value="1"/>
</dbReference>
<evidence type="ECO:0000256" key="1">
    <source>
        <dbReference type="ARBA" id="ARBA00022801"/>
    </source>
</evidence>
<dbReference type="GO" id="GO:0046872">
    <property type="term" value="F:metal ion binding"/>
    <property type="evidence" value="ECO:0007669"/>
    <property type="project" value="UniProtKB-KW"/>
</dbReference>
<accession>A0A841LVX8</accession>
<dbReference type="GO" id="GO:0050118">
    <property type="term" value="F:N-acetyldiaminopimelate deacetylase activity"/>
    <property type="evidence" value="ECO:0007669"/>
    <property type="project" value="UniProtKB-ARBA"/>
</dbReference>
<dbReference type="Gene3D" id="3.40.630.10">
    <property type="entry name" value="Zn peptidases"/>
    <property type="match status" value="1"/>
</dbReference>
<dbReference type="SUPFAM" id="SSF53187">
    <property type="entry name" value="Zn-dependent exopeptidases"/>
    <property type="match status" value="1"/>
</dbReference>
<dbReference type="SUPFAM" id="SSF55031">
    <property type="entry name" value="Bacterial exopeptidase dimerisation domain"/>
    <property type="match status" value="1"/>
</dbReference>
<dbReference type="EC" id="3.5.1.32" evidence="4"/>
<comment type="caution">
    <text evidence="4">The sequence shown here is derived from an EMBL/GenBank/DDBJ whole genome shotgun (WGS) entry which is preliminary data.</text>
</comment>
<name>A0A841LVX8_9HYPH</name>
<sequence length="384" mass="40903">MTIFSKEAIDEATAIRRQLHSFPELKFEEFATSDLVAETLQRYGYELRRNVAGTGIVATLDTGRAGATIGLRADMDALPIQEETGLAYASTIAGKMHACGHDGHTATLLLAAGQLAQDHAKLNGKIKLLFQPAEEVGKGAAQMIADGALEGVEQVFGFHNRPGYALGHIITKAGPAMGGNTLYEVKISGKGGHASRPDLAIDPIFVGSAIIQSLQSVISRRLSPLDAGVVTVTQFNGGSAGNIIPGDATMVINTRDGSPEAAAIIDAELRKVIANVCEAHSARCEVKMTLRIPSLVNSVAETELVVETAHELFGKNNTSQMSQMPTMGAEDFAFYLEQRPGSFFFVGNGEDSAYLHHPLYDFRDEILPVAAGMFVGIAHKILAK</sequence>
<protein>
    <submittedName>
        <fullName evidence="4">Hippurate hydrolase</fullName>
        <ecNumber evidence="4">3.5.1.32</ecNumber>
    </submittedName>
</protein>
<dbReference type="PIRSF" id="PIRSF005962">
    <property type="entry name" value="Pept_M20D_amidohydro"/>
    <property type="match status" value="1"/>
</dbReference>
<proteinExistence type="predicted"/>
<keyword evidence="5" id="KW-1185">Reference proteome</keyword>
<dbReference type="RefSeq" id="WP_184224507.1">
    <property type="nucleotide sequence ID" value="NZ_JACIIU010000024.1"/>
</dbReference>
<feature type="binding site" evidence="2">
    <location>
        <position position="101"/>
    </location>
    <ligand>
        <name>Mn(2+)</name>
        <dbReference type="ChEBI" id="CHEBI:29035"/>
        <label>2</label>
    </ligand>
</feature>
<dbReference type="Pfam" id="PF01546">
    <property type="entry name" value="Peptidase_M20"/>
    <property type="match status" value="1"/>
</dbReference>